<sequence length="524" mass="59816">MRNIFMLLLIVGYSIHDIDGYGVRGQTIWQIILCKFSDSPTPKYTPTEIKEKFLDRGTGGLADYWHDISNGLINFNSSSVNGWYTISETKEQQLKKSRNQRFDDCVKASKLLIRASQRIIVITSPGIDLWGRNKQVYTAEDHDLTLIAHEMGHAYGLAHSFSDDLNYRNIDWAQIGEYDDEWDVMSAAHVKTTNTIKYGSAPPGLNGYGLERLGWIPLNRIYTFGKKGETSATLILTTLMNPASNYPLLIRIPFDPSDYQHYYLIEMRFKENWDAGFDQNFVFIHEIKYNPADKNYHSYLLRTHDTSTRQPVTSMNMNNVKITTGKINVQTRTISVYIESNIADRCLQGYVWREAIPSDHVCVTPTIRSQTWADNAAADSRRNPSGGPFGVDTCKQGYVWREAYSSNDHVCVLPETRTQAQNDNNQATNRRNPSQFVYGPLTCRNGFVWREADNYDYVCVTPTTRKQTAADNAVGPLRRRPGHTCMYGYYVRNAYPNDYVCVSMSVLIQVLADNFAAISRWVFG</sequence>
<dbReference type="EMBL" id="CAJNOT010001463">
    <property type="protein sequence ID" value="CAF1203297.1"/>
    <property type="molecule type" value="Genomic_DNA"/>
</dbReference>
<dbReference type="InterPro" id="IPR024079">
    <property type="entry name" value="MetalloPept_cat_dom_sf"/>
</dbReference>
<dbReference type="GO" id="GO:0008237">
    <property type="term" value="F:metallopeptidase activity"/>
    <property type="evidence" value="ECO:0007669"/>
    <property type="project" value="InterPro"/>
</dbReference>
<name>A0A814WJR2_9BILA</name>
<dbReference type="SUPFAM" id="SSF55486">
    <property type="entry name" value="Metalloproteases ('zincins'), catalytic domain"/>
    <property type="match status" value="1"/>
</dbReference>
<dbReference type="AlphaFoldDB" id="A0A814WJR2"/>
<evidence type="ECO:0000313" key="3">
    <source>
        <dbReference type="Proteomes" id="UP000663864"/>
    </source>
</evidence>
<dbReference type="Gene3D" id="3.40.390.10">
    <property type="entry name" value="Collagenase (Catalytic Domain)"/>
    <property type="match status" value="1"/>
</dbReference>
<protein>
    <submittedName>
        <fullName evidence="2">Uncharacterized protein</fullName>
    </submittedName>
</protein>
<evidence type="ECO:0000313" key="2">
    <source>
        <dbReference type="EMBL" id="CAF1203297.1"/>
    </source>
</evidence>
<proteinExistence type="predicted"/>
<comment type="caution">
    <text evidence="2">The sequence shown here is derived from an EMBL/GenBank/DDBJ whole genome shotgun (WGS) entry which is preliminary data.</text>
</comment>
<gene>
    <name evidence="2" type="ORF">ZHD862_LOCUS22967</name>
</gene>
<dbReference type="Proteomes" id="UP000663864">
    <property type="component" value="Unassembled WGS sequence"/>
</dbReference>
<organism evidence="2 3">
    <name type="scientific">Rotaria sordida</name>
    <dbReference type="NCBI Taxonomy" id="392033"/>
    <lineage>
        <taxon>Eukaryota</taxon>
        <taxon>Metazoa</taxon>
        <taxon>Spiralia</taxon>
        <taxon>Gnathifera</taxon>
        <taxon>Rotifera</taxon>
        <taxon>Eurotatoria</taxon>
        <taxon>Bdelloidea</taxon>
        <taxon>Philodinida</taxon>
        <taxon>Philodinidae</taxon>
        <taxon>Rotaria</taxon>
    </lineage>
</organism>
<feature type="chain" id="PRO_5032731344" evidence="1">
    <location>
        <begin position="21"/>
        <end position="524"/>
    </location>
</feature>
<feature type="signal peptide" evidence="1">
    <location>
        <begin position="1"/>
        <end position="20"/>
    </location>
</feature>
<keyword evidence="1" id="KW-0732">Signal</keyword>
<accession>A0A814WJR2</accession>
<evidence type="ECO:0000256" key="1">
    <source>
        <dbReference type="SAM" id="SignalP"/>
    </source>
</evidence>
<reference evidence="2" key="1">
    <citation type="submission" date="2021-02" db="EMBL/GenBank/DDBJ databases">
        <authorList>
            <person name="Nowell W R."/>
        </authorList>
    </citation>
    <scope>NUCLEOTIDE SEQUENCE</scope>
</reference>